<evidence type="ECO:0000313" key="3">
    <source>
        <dbReference type="EMBL" id="SEL32895.1"/>
    </source>
</evidence>
<evidence type="ECO:0000313" key="5">
    <source>
        <dbReference type="Proteomes" id="UP000199256"/>
    </source>
</evidence>
<gene>
    <name evidence="3" type="ORF">SAMN05444515_113104</name>
    <name evidence="4" type="ORF">SAMN05444515_1271</name>
</gene>
<dbReference type="GO" id="GO:0003677">
    <property type="term" value="F:DNA binding"/>
    <property type="evidence" value="ECO:0007669"/>
    <property type="project" value="InterPro"/>
</dbReference>
<reference evidence="3" key="2">
    <citation type="submission" date="2016-10" db="EMBL/GenBank/DDBJ databases">
        <authorList>
            <person name="de Groot N.N."/>
        </authorList>
    </citation>
    <scope>NUCLEOTIDE SEQUENCE [LARGE SCALE GENOMIC DNA]</scope>
    <source>
        <strain evidence="3">DSM 241</strain>
    </source>
</reference>
<dbReference type="RefSeq" id="WP_090254571.1">
    <property type="nucleotide sequence ID" value="NZ_FOAA01000013.1"/>
</dbReference>
<dbReference type="Pfam" id="PF01527">
    <property type="entry name" value="HTH_Tnp_1"/>
    <property type="match status" value="1"/>
</dbReference>
<accession>A0A1H7PC91</accession>
<dbReference type="InterPro" id="IPR009057">
    <property type="entry name" value="Homeodomain-like_sf"/>
</dbReference>
<dbReference type="GO" id="GO:0006313">
    <property type="term" value="P:DNA transposition"/>
    <property type="evidence" value="ECO:0007669"/>
    <property type="project" value="InterPro"/>
</dbReference>
<feature type="region of interest" description="Disordered" evidence="2">
    <location>
        <begin position="48"/>
        <end position="72"/>
    </location>
</feature>
<protein>
    <submittedName>
        <fullName evidence="3">Transposase</fullName>
    </submittedName>
</protein>
<dbReference type="GO" id="GO:0004803">
    <property type="term" value="F:transposase activity"/>
    <property type="evidence" value="ECO:0007669"/>
    <property type="project" value="InterPro"/>
</dbReference>
<comment type="similarity">
    <text evidence="1">Belongs to the transposase 8 family.</text>
</comment>
<dbReference type="EMBL" id="FOAA01000027">
    <property type="protein sequence ID" value="SEL63087.1"/>
    <property type="molecule type" value="Genomic_DNA"/>
</dbReference>
<dbReference type="Gene3D" id="1.10.10.60">
    <property type="entry name" value="Homeodomain-like"/>
    <property type="match status" value="1"/>
</dbReference>
<dbReference type="STRING" id="1396821.SAMN05444515_113104"/>
<dbReference type="SUPFAM" id="SSF46689">
    <property type="entry name" value="Homeodomain-like"/>
    <property type="match status" value="1"/>
</dbReference>
<name>A0A1H7PC91_9GAMM</name>
<dbReference type="OrthoDB" id="5796573at2"/>
<evidence type="ECO:0000256" key="1">
    <source>
        <dbReference type="ARBA" id="ARBA00009964"/>
    </source>
</evidence>
<organism evidence="3 5">
    <name type="scientific">Ectothiorhodospira marina</name>
    <dbReference type="NCBI Taxonomy" id="1396821"/>
    <lineage>
        <taxon>Bacteria</taxon>
        <taxon>Pseudomonadati</taxon>
        <taxon>Pseudomonadota</taxon>
        <taxon>Gammaproteobacteria</taxon>
        <taxon>Chromatiales</taxon>
        <taxon>Ectothiorhodospiraceae</taxon>
        <taxon>Ectothiorhodospira</taxon>
    </lineage>
</organism>
<keyword evidence="5" id="KW-1185">Reference proteome</keyword>
<dbReference type="PANTHER" id="PTHR33215">
    <property type="entry name" value="PROTEIN DISTAL ANTENNA"/>
    <property type="match status" value="1"/>
</dbReference>
<dbReference type="AlphaFoldDB" id="A0A1H7PC91"/>
<reference evidence="5" key="1">
    <citation type="submission" date="2016-10" db="EMBL/GenBank/DDBJ databases">
        <authorList>
            <person name="Varghese N."/>
            <person name="Submissions S."/>
        </authorList>
    </citation>
    <scope>NUCLEOTIDE SEQUENCE [LARGE SCALE GENOMIC DNA]</scope>
    <source>
        <strain evidence="5">DSM 241</strain>
    </source>
</reference>
<dbReference type="InterPro" id="IPR002514">
    <property type="entry name" value="Transposase_8"/>
</dbReference>
<dbReference type="EMBL" id="FOAA01000013">
    <property type="protein sequence ID" value="SEL32895.1"/>
    <property type="molecule type" value="Genomic_DNA"/>
</dbReference>
<dbReference type="PANTHER" id="PTHR33215:SF13">
    <property type="entry name" value="PROTEIN DISTAL ANTENNA"/>
    <property type="match status" value="1"/>
</dbReference>
<evidence type="ECO:0000256" key="2">
    <source>
        <dbReference type="SAM" id="MobiDB-lite"/>
    </source>
</evidence>
<sequence length="96" mass="11408">MSKKARRRYTAEFKAEAVALVERQEYGVAEAARSLGINRSLLDRWMRKERERQSPQHDQQEGQAEELERLREENRKLRMEKEILKKAAAFFAKESN</sequence>
<dbReference type="Proteomes" id="UP000199256">
    <property type="component" value="Unassembled WGS sequence"/>
</dbReference>
<dbReference type="InterPro" id="IPR051839">
    <property type="entry name" value="RD_transcriptional_regulator"/>
</dbReference>
<evidence type="ECO:0000313" key="4">
    <source>
        <dbReference type="EMBL" id="SEL63087.1"/>
    </source>
</evidence>
<proteinExistence type="inferred from homology"/>